<dbReference type="AlphaFoldDB" id="A0A426Z857"/>
<proteinExistence type="predicted"/>
<accession>A0A426Z857</accession>
<organism evidence="1 2">
    <name type="scientific">Ensete ventricosum</name>
    <name type="common">Abyssinian banana</name>
    <name type="synonym">Musa ensete</name>
    <dbReference type="NCBI Taxonomy" id="4639"/>
    <lineage>
        <taxon>Eukaryota</taxon>
        <taxon>Viridiplantae</taxon>
        <taxon>Streptophyta</taxon>
        <taxon>Embryophyta</taxon>
        <taxon>Tracheophyta</taxon>
        <taxon>Spermatophyta</taxon>
        <taxon>Magnoliopsida</taxon>
        <taxon>Liliopsida</taxon>
        <taxon>Zingiberales</taxon>
        <taxon>Musaceae</taxon>
        <taxon>Ensete</taxon>
    </lineage>
</organism>
<comment type="caution">
    <text evidence="1">The sequence shown here is derived from an EMBL/GenBank/DDBJ whole genome shotgun (WGS) entry which is preliminary data.</text>
</comment>
<dbReference type="Proteomes" id="UP000287651">
    <property type="component" value="Unassembled WGS sequence"/>
</dbReference>
<evidence type="ECO:0000313" key="1">
    <source>
        <dbReference type="EMBL" id="RRT60184.1"/>
    </source>
</evidence>
<reference evidence="1 2" key="1">
    <citation type="journal article" date="2014" name="Agronomy (Basel)">
        <title>A Draft Genome Sequence for Ensete ventricosum, the Drought-Tolerant Tree Against Hunger.</title>
        <authorList>
            <person name="Harrison J."/>
            <person name="Moore K.A."/>
            <person name="Paszkiewicz K."/>
            <person name="Jones T."/>
            <person name="Grant M."/>
            <person name="Ambacheew D."/>
            <person name="Muzemil S."/>
            <person name="Studholme D.J."/>
        </authorList>
    </citation>
    <scope>NUCLEOTIDE SEQUENCE [LARGE SCALE GENOMIC DNA]</scope>
</reference>
<evidence type="ECO:0000313" key="2">
    <source>
        <dbReference type="Proteomes" id="UP000287651"/>
    </source>
</evidence>
<name>A0A426Z857_ENSVE</name>
<gene>
    <name evidence="1" type="ORF">B296_00038380</name>
</gene>
<sequence length="265" mass="28296">MVLVLVLPKLVATFTGDCSDHLFPLPLPCKLGHGHPLFLSSRDHQDLLHIVATAPPKPSAAFKGKYYRHLTSYLIEDRINFYLFLLSNGSLSSTSKLETSGASPAGPRQLSYSSTEASFYTRPSFSCTTTVVSAPTSSDTFPTPSAADDSFYTCLPASSLLAASTALFSLPRVPVRATAHRLSVLYGEGAISSFSLSNDSKSTTAVLLSLPFRSTDCPSHSSISSAEVNRHQTFTAIDNTAVSLISGQDLHPSQELDLAGHDSPI</sequence>
<protein>
    <submittedName>
        <fullName evidence="1">Uncharacterized protein</fullName>
    </submittedName>
</protein>
<dbReference type="EMBL" id="AMZH03007893">
    <property type="protein sequence ID" value="RRT60184.1"/>
    <property type="molecule type" value="Genomic_DNA"/>
</dbReference>